<dbReference type="OrthoDB" id="9772456at2"/>
<dbReference type="EMBL" id="CP020569">
    <property type="protein sequence ID" value="ARF57857.1"/>
    <property type="molecule type" value="Genomic_DNA"/>
</dbReference>
<dbReference type="AlphaFoldDB" id="A0A1V0TY99"/>
<feature type="binding site" evidence="10">
    <location>
        <position position="88"/>
    </location>
    <ligand>
        <name>Mg(2+)</name>
        <dbReference type="ChEBI" id="CHEBI:18420"/>
        <label>1</label>
        <note>catalytic</note>
    </ligand>
</feature>
<keyword evidence="13" id="KW-1185">Reference proteome</keyword>
<evidence type="ECO:0000256" key="1">
    <source>
        <dbReference type="ARBA" id="ARBA00001033"/>
    </source>
</evidence>
<dbReference type="KEGG" id="sgv:B1H19_29960"/>
<evidence type="ECO:0000256" key="4">
    <source>
        <dbReference type="ARBA" id="ARBA00009759"/>
    </source>
</evidence>
<dbReference type="GO" id="GO:0046872">
    <property type="term" value="F:metal ion binding"/>
    <property type="evidence" value="ECO:0007669"/>
    <property type="project" value="UniProtKB-KW"/>
</dbReference>
<evidence type="ECO:0000256" key="6">
    <source>
        <dbReference type="ARBA" id="ARBA00022801"/>
    </source>
</evidence>
<proteinExistence type="inferred from homology"/>
<comment type="pathway">
    <text evidence="3">Amino-acid biosynthesis; L-histidine biosynthesis; L-histidine from 5-phospho-alpha-D-ribose 1-diphosphate: step 8/9.</text>
</comment>
<feature type="binding site" evidence="10">
    <location>
        <position position="231"/>
    </location>
    <ligand>
        <name>Mg(2+)</name>
        <dbReference type="ChEBI" id="CHEBI:18420"/>
        <label>1</label>
        <note>catalytic</note>
    </ligand>
</feature>
<evidence type="ECO:0000256" key="5">
    <source>
        <dbReference type="ARBA" id="ARBA00022723"/>
    </source>
</evidence>
<dbReference type="GO" id="GO:0046854">
    <property type="term" value="P:phosphatidylinositol phosphate biosynthetic process"/>
    <property type="evidence" value="ECO:0007669"/>
    <property type="project" value="InterPro"/>
</dbReference>
<name>A0A1V0TY99_9ACTN</name>
<comment type="cofactor">
    <cofactor evidence="2 10 11">
        <name>Mg(2+)</name>
        <dbReference type="ChEBI" id="CHEBI:18420"/>
    </cofactor>
</comment>
<dbReference type="PROSITE" id="PS00630">
    <property type="entry name" value="IMP_2"/>
    <property type="match status" value="1"/>
</dbReference>
<protein>
    <recommendedName>
        <fullName evidence="11">Inositol-1-monophosphatase</fullName>
        <ecNumber evidence="11">3.1.3.25</ecNumber>
    </recommendedName>
</protein>
<dbReference type="SUPFAM" id="SSF56655">
    <property type="entry name" value="Carbohydrate phosphatase"/>
    <property type="match status" value="1"/>
</dbReference>
<keyword evidence="7 10" id="KW-0460">Magnesium</keyword>
<feature type="binding site" evidence="10">
    <location>
        <position position="104"/>
    </location>
    <ligand>
        <name>Mg(2+)</name>
        <dbReference type="ChEBI" id="CHEBI:18420"/>
        <label>1</label>
        <note>catalytic</note>
    </ligand>
</feature>
<dbReference type="GO" id="GO:0004401">
    <property type="term" value="F:histidinol-phosphatase activity"/>
    <property type="evidence" value="ECO:0007669"/>
    <property type="project" value="UniProtKB-EC"/>
</dbReference>
<comment type="similarity">
    <text evidence="4 11">Belongs to the inositol monophosphatase superfamily.</text>
</comment>
<dbReference type="PROSITE" id="PS00629">
    <property type="entry name" value="IMP_1"/>
    <property type="match status" value="1"/>
</dbReference>
<dbReference type="GO" id="GO:0006020">
    <property type="term" value="P:inositol metabolic process"/>
    <property type="evidence" value="ECO:0007669"/>
    <property type="project" value="TreeGrafter"/>
</dbReference>
<sequence>MPDPLHSDAPQARQADPTAALYDELLELALEAARRAGALLRDGRPADLGVAATKTSPIDVVTEMDLASEKLITGFLAERRPDDGFLGEEGVSIEGSSGVRWVIDPVDGTVNYLYDLPSWAVSIAAEKDGETVVGVVAAPMRGETCHAVRGRGAFRNGEPVGHRPAPPLSQALLGTGFGYLAERRAAQAEVVRTLLPQVRDIRRGGSAAIDLCDVACGRLDAYYERGLNPWDLAAGVLIAEEAGARTGGRPGQPASGELTVAASPELFGKLQPLLDELGAWHD</sequence>
<organism evidence="12 13">
    <name type="scientific">Streptomyces gilvosporeus</name>
    <dbReference type="NCBI Taxonomy" id="553510"/>
    <lineage>
        <taxon>Bacteria</taxon>
        <taxon>Bacillati</taxon>
        <taxon>Actinomycetota</taxon>
        <taxon>Actinomycetes</taxon>
        <taxon>Kitasatosporales</taxon>
        <taxon>Streptomycetaceae</taxon>
        <taxon>Streptomyces</taxon>
    </lineage>
</organism>
<dbReference type="InterPro" id="IPR000760">
    <property type="entry name" value="Inositol_monophosphatase-like"/>
</dbReference>
<evidence type="ECO:0000313" key="12">
    <source>
        <dbReference type="EMBL" id="ARF57857.1"/>
    </source>
</evidence>
<gene>
    <name evidence="12" type="ORF">B1H19_29960</name>
</gene>
<dbReference type="InterPro" id="IPR020550">
    <property type="entry name" value="Inositol_monophosphatase_CS"/>
</dbReference>
<comment type="function">
    <text evidence="9">Catalyzes the dephosphorylation of histidinol-phosphate to histidinol, the direct precursor of histidine.</text>
</comment>
<dbReference type="EC" id="3.1.3.25" evidence="11"/>
<dbReference type="RefSeq" id="WP_083107841.1">
    <property type="nucleotide sequence ID" value="NZ_CP020569.1"/>
</dbReference>
<comment type="catalytic activity">
    <reaction evidence="1 11">
        <text>a myo-inositol phosphate + H2O = myo-inositol + phosphate</text>
        <dbReference type="Rhea" id="RHEA:24056"/>
        <dbReference type="ChEBI" id="CHEBI:15377"/>
        <dbReference type="ChEBI" id="CHEBI:17268"/>
        <dbReference type="ChEBI" id="CHEBI:43474"/>
        <dbReference type="ChEBI" id="CHEBI:84139"/>
        <dbReference type="EC" id="3.1.3.25"/>
    </reaction>
</comment>
<dbReference type="PANTHER" id="PTHR20854">
    <property type="entry name" value="INOSITOL MONOPHOSPHATASE"/>
    <property type="match status" value="1"/>
</dbReference>
<evidence type="ECO:0000256" key="7">
    <source>
        <dbReference type="ARBA" id="ARBA00022842"/>
    </source>
</evidence>
<dbReference type="CDD" id="cd01639">
    <property type="entry name" value="IMPase"/>
    <property type="match status" value="1"/>
</dbReference>
<evidence type="ECO:0000313" key="13">
    <source>
        <dbReference type="Proteomes" id="UP000192726"/>
    </source>
</evidence>
<dbReference type="PRINTS" id="PR00377">
    <property type="entry name" value="IMPHPHTASES"/>
</dbReference>
<evidence type="ECO:0000256" key="2">
    <source>
        <dbReference type="ARBA" id="ARBA00001946"/>
    </source>
</evidence>
<evidence type="ECO:0000256" key="3">
    <source>
        <dbReference type="ARBA" id="ARBA00004970"/>
    </source>
</evidence>
<comment type="catalytic activity">
    <reaction evidence="8">
        <text>L-histidinol phosphate + H2O = L-histidinol + phosphate</text>
        <dbReference type="Rhea" id="RHEA:14465"/>
        <dbReference type="ChEBI" id="CHEBI:15377"/>
        <dbReference type="ChEBI" id="CHEBI:43474"/>
        <dbReference type="ChEBI" id="CHEBI:57699"/>
        <dbReference type="ChEBI" id="CHEBI:57980"/>
        <dbReference type="EC" id="3.1.3.15"/>
    </reaction>
</comment>
<dbReference type="Gene3D" id="3.40.190.80">
    <property type="match status" value="1"/>
</dbReference>
<dbReference type="Gene3D" id="3.30.540.10">
    <property type="entry name" value="Fructose-1,6-Bisphosphatase, subunit A, domain 1"/>
    <property type="match status" value="1"/>
</dbReference>
<dbReference type="GO" id="GO:0007165">
    <property type="term" value="P:signal transduction"/>
    <property type="evidence" value="ECO:0007669"/>
    <property type="project" value="TreeGrafter"/>
</dbReference>
<evidence type="ECO:0000256" key="11">
    <source>
        <dbReference type="RuleBase" id="RU364068"/>
    </source>
</evidence>
<evidence type="ECO:0000256" key="8">
    <source>
        <dbReference type="ARBA" id="ARBA00049158"/>
    </source>
</evidence>
<accession>A0A1V0TY99</accession>
<evidence type="ECO:0000256" key="10">
    <source>
        <dbReference type="PIRSR" id="PIRSR600760-2"/>
    </source>
</evidence>
<dbReference type="FunFam" id="3.30.540.10:FF:000003">
    <property type="entry name" value="Inositol-1-monophosphatase"/>
    <property type="match status" value="1"/>
</dbReference>
<dbReference type="PANTHER" id="PTHR20854:SF4">
    <property type="entry name" value="INOSITOL-1-MONOPHOSPHATASE-RELATED"/>
    <property type="match status" value="1"/>
</dbReference>
<evidence type="ECO:0000256" key="9">
    <source>
        <dbReference type="ARBA" id="ARBA00053547"/>
    </source>
</evidence>
<dbReference type="GO" id="GO:0008934">
    <property type="term" value="F:inositol monophosphate 1-phosphatase activity"/>
    <property type="evidence" value="ECO:0007669"/>
    <property type="project" value="InterPro"/>
</dbReference>
<dbReference type="InterPro" id="IPR033942">
    <property type="entry name" value="IMPase"/>
</dbReference>
<dbReference type="Proteomes" id="UP000192726">
    <property type="component" value="Chromosome"/>
</dbReference>
<reference evidence="12 13" key="1">
    <citation type="submission" date="2017-04" db="EMBL/GenBank/DDBJ databases">
        <title>Complete Genome Sequence of Streptomyces gilvosporeus F607, a Capable Producer of Natamycin.</title>
        <authorList>
            <person name="Zong G."/>
            <person name="Zhong C."/>
            <person name="Fu J."/>
            <person name="Qin R."/>
            <person name="Cao G."/>
        </authorList>
    </citation>
    <scope>NUCLEOTIDE SEQUENCE [LARGE SCALE GENOMIC DNA]</scope>
    <source>
        <strain evidence="12 13">F607</strain>
    </source>
</reference>
<dbReference type="STRING" id="553510.B1H19_29960"/>
<dbReference type="InterPro" id="IPR020583">
    <property type="entry name" value="Inositol_monoP_metal-BS"/>
</dbReference>
<feature type="binding site" evidence="10">
    <location>
        <position position="107"/>
    </location>
    <ligand>
        <name>Mg(2+)</name>
        <dbReference type="ChEBI" id="CHEBI:18420"/>
        <label>1</label>
        <note>catalytic</note>
    </ligand>
</feature>
<dbReference type="Pfam" id="PF00459">
    <property type="entry name" value="Inositol_P"/>
    <property type="match status" value="1"/>
</dbReference>
<keyword evidence="6 11" id="KW-0378">Hydrolase</keyword>
<keyword evidence="5 10" id="KW-0479">Metal-binding</keyword>